<evidence type="ECO:0000313" key="2">
    <source>
        <dbReference type="EMBL" id="GBE87533.1"/>
    </source>
</evidence>
<dbReference type="EMBL" id="BFAD01000011">
    <property type="protein sequence ID" value="GBE87533.1"/>
    <property type="molecule type" value="Genomic_DNA"/>
</dbReference>
<dbReference type="Proteomes" id="UP000287166">
    <property type="component" value="Unassembled WGS sequence"/>
</dbReference>
<dbReference type="GeneID" id="38784450"/>
<proteinExistence type="predicted"/>
<gene>
    <name evidence="2" type="ORF">SCP_1102100</name>
</gene>
<dbReference type="STRING" id="139825.A0A401GZE3"/>
<name>A0A401GZE3_9APHY</name>
<organism evidence="2 3">
    <name type="scientific">Sparassis crispa</name>
    <dbReference type="NCBI Taxonomy" id="139825"/>
    <lineage>
        <taxon>Eukaryota</taxon>
        <taxon>Fungi</taxon>
        <taxon>Dikarya</taxon>
        <taxon>Basidiomycota</taxon>
        <taxon>Agaricomycotina</taxon>
        <taxon>Agaricomycetes</taxon>
        <taxon>Polyporales</taxon>
        <taxon>Sparassidaceae</taxon>
        <taxon>Sparassis</taxon>
    </lineage>
</organism>
<keyword evidence="3" id="KW-1185">Reference proteome</keyword>
<feature type="compositionally biased region" description="Polar residues" evidence="1">
    <location>
        <begin position="9"/>
        <end position="27"/>
    </location>
</feature>
<sequence>MSHGPYGTWSPQGVKSEATQGSQQFSNAPEASSSSRRAGPGGAQQYGYTEGYPQTGSYRRFTERGNVRPPSTSPTSSLSGAMGDAHISSQYQSSSSMAWAPSSHAMGDYVMIPDQEGNMQPYLASPPTSVPSASPSGAFALSQQYSTYSNIPSGTMSSPAGVPSPVYAEPFAYQQSQARSVMQASPNMSSMTPSPVDVPMSAATVPISRSSRSAQEKRLEDEVRRLQQKVHELELINESARQRMKELEREASRGGYRAGGSSSAASALPSPVQTPTLPPGMQENWRARTDARTKIFCSLNRAGNALCAWHDSRRERRAFPPRMAPPGHLNCGCTFDEALFEESLARHGVGSYHPGENVRMDPALRNPLLRLLQQRYGYQDGDFERDPATGRWVDGEGAAHWEAKLAAGAASTKKTRGDERR</sequence>
<accession>A0A401GZE3</accession>
<dbReference type="AlphaFoldDB" id="A0A401GZE3"/>
<protein>
    <submittedName>
        <fullName evidence="2">Uncharacterized protein</fullName>
    </submittedName>
</protein>
<comment type="caution">
    <text evidence="2">The sequence shown here is derived from an EMBL/GenBank/DDBJ whole genome shotgun (WGS) entry which is preliminary data.</text>
</comment>
<feature type="compositionally biased region" description="Low complexity" evidence="1">
    <location>
        <begin position="28"/>
        <end position="38"/>
    </location>
</feature>
<feature type="region of interest" description="Disordered" evidence="1">
    <location>
        <begin position="244"/>
        <end position="283"/>
    </location>
</feature>
<feature type="compositionally biased region" description="Low complexity" evidence="1">
    <location>
        <begin position="69"/>
        <end position="79"/>
    </location>
</feature>
<evidence type="ECO:0000313" key="3">
    <source>
        <dbReference type="Proteomes" id="UP000287166"/>
    </source>
</evidence>
<dbReference type="InParanoid" id="A0A401GZE3"/>
<feature type="compositionally biased region" description="Low complexity" evidence="1">
    <location>
        <begin position="253"/>
        <end position="267"/>
    </location>
</feature>
<reference evidence="2 3" key="1">
    <citation type="journal article" date="2018" name="Sci. Rep.">
        <title>Genome sequence of the cauliflower mushroom Sparassis crispa (Hanabiratake) and its association with beneficial usage.</title>
        <authorList>
            <person name="Kiyama R."/>
            <person name="Furutani Y."/>
            <person name="Kawaguchi K."/>
            <person name="Nakanishi T."/>
        </authorList>
    </citation>
    <scope>NUCLEOTIDE SEQUENCE [LARGE SCALE GENOMIC DNA]</scope>
</reference>
<dbReference type="OrthoDB" id="3222060at2759"/>
<evidence type="ECO:0000256" key="1">
    <source>
        <dbReference type="SAM" id="MobiDB-lite"/>
    </source>
</evidence>
<dbReference type="RefSeq" id="XP_027618446.1">
    <property type="nucleotide sequence ID" value="XM_027762645.1"/>
</dbReference>
<feature type="region of interest" description="Disordered" evidence="1">
    <location>
        <begin position="1"/>
        <end position="89"/>
    </location>
</feature>